<evidence type="ECO:0000256" key="3">
    <source>
        <dbReference type="ARBA" id="ARBA00022691"/>
    </source>
</evidence>
<evidence type="ECO:0000256" key="4">
    <source>
        <dbReference type="ARBA" id="ARBA00022929"/>
    </source>
</evidence>
<dbReference type="InterPro" id="IPR016181">
    <property type="entry name" value="Acyl_CoA_acyltransferase"/>
</dbReference>
<sequence length="247" mass="28706">MQIEYNPRERLNGGVSLGLPYEAAQDVTARVLRTQDVEAAYRLRHEVFAKELRWVPLADDGLEHDVYDVQAKHFGVFRDRKILSYLRLVSPEHRYMLEKEFRALVSPDHDIRKAPDTREVSRLCVSFDERGTKVRTSIGSIGVSMMLYRQVYQWCIPNKVRYLYLVVEYKVLRLLKMFGFPCVLVGEPTRMPDGVVAAAAIMDWREFEAKNLLSRPELLDWFNQDPEYRGGLLPPPPVAYSERQVSL</sequence>
<dbReference type="GO" id="GO:0007165">
    <property type="term" value="P:signal transduction"/>
    <property type="evidence" value="ECO:0007669"/>
    <property type="project" value="TreeGrafter"/>
</dbReference>
<dbReference type="AlphaFoldDB" id="A0A4V0YQH7"/>
<name>A0A4V0YQH7_9BACT</name>
<dbReference type="GO" id="GO:0009372">
    <property type="term" value="P:quorum sensing"/>
    <property type="evidence" value="ECO:0007669"/>
    <property type="project" value="UniProtKB-KW"/>
</dbReference>
<dbReference type="Proteomes" id="UP000293296">
    <property type="component" value="Chromosome"/>
</dbReference>
<dbReference type="PANTHER" id="PTHR39322:SF1">
    <property type="entry name" value="ISOVALERYL-HOMOSERINE LACTONE SYNTHASE"/>
    <property type="match status" value="1"/>
</dbReference>
<dbReference type="OrthoDB" id="187732at2"/>
<gene>
    <name evidence="5" type="ORF">C3Y92_03420</name>
</gene>
<dbReference type="GO" id="GO:0016740">
    <property type="term" value="F:transferase activity"/>
    <property type="evidence" value="ECO:0007669"/>
    <property type="project" value="UniProtKB-KW"/>
</dbReference>
<accession>A0A4V0YQH7</accession>
<dbReference type="RefSeq" id="WP_129349528.1">
    <property type="nucleotide sequence ID" value="NZ_CP026538.1"/>
</dbReference>
<organism evidence="5 6">
    <name type="scientific">Solidesulfovibrio carbinolicus</name>
    <dbReference type="NCBI Taxonomy" id="296842"/>
    <lineage>
        <taxon>Bacteria</taxon>
        <taxon>Pseudomonadati</taxon>
        <taxon>Thermodesulfobacteriota</taxon>
        <taxon>Desulfovibrionia</taxon>
        <taxon>Desulfovibrionales</taxon>
        <taxon>Desulfovibrionaceae</taxon>
        <taxon>Solidesulfovibrio</taxon>
    </lineage>
</organism>
<keyword evidence="3" id="KW-0949">S-adenosyl-L-methionine</keyword>
<keyword evidence="6" id="KW-1185">Reference proteome</keyword>
<dbReference type="EMBL" id="CP026538">
    <property type="protein sequence ID" value="QAZ66342.1"/>
    <property type="molecule type" value="Genomic_DNA"/>
</dbReference>
<keyword evidence="2" id="KW-0808">Transferase</keyword>
<protein>
    <submittedName>
        <fullName evidence="5">N-acyl-L-homoserine lactone synthetase</fullName>
    </submittedName>
</protein>
<evidence type="ECO:0000313" key="5">
    <source>
        <dbReference type="EMBL" id="QAZ66342.1"/>
    </source>
</evidence>
<proteinExistence type="predicted"/>
<keyword evidence="4" id="KW-0071">Autoinducer synthesis</keyword>
<dbReference type="PROSITE" id="PS51187">
    <property type="entry name" value="AUTOINDUCER_SYNTH_2"/>
    <property type="match status" value="1"/>
</dbReference>
<evidence type="ECO:0000256" key="2">
    <source>
        <dbReference type="ARBA" id="ARBA00022679"/>
    </source>
</evidence>
<dbReference type="KEGG" id="dcb:C3Y92_03420"/>
<evidence type="ECO:0000256" key="1">
    <source>
        <dbReference type="ARBA" id="ARBA00022654"/>
    </source>
</evidence>
<evidence type="ECO:0000313" key="6">
    <source>
        <dbReference type="Proteomes" id="UP000293296"/>
    </source>
</evidence>
<dbReference type="InterPro" id="IPR001690">
    <property type="entry name" value="Autoind_synthase"/>
</dbReference>
<keyword evidence="1" id="KW-0673">Quorum sensing</keyword>
<reference evidence="5 6" key="1">
    <citation type="submission" date="2018-02" db="EMBL/GenBank/DDBJ databases">
        <title>Genome sequence of Desulfovibrio carbinolicus DSM 3852.</title>
        <authorList>
            <person name="Wilbanks E."/>
            <person name="Skennerton C.T."/>
            <person name="Orphan V.J."/>
        </authorList>
    </citation>
    <scope>NUCLEOTIDE SEQUENCE [LARGE SCALE GENOMIC DNA]</scope>
    <source>
        <strain evidence="5 6">DSM 3852</strain>
    </source>
</reference>
<dbReference type="PANTHER" id="PTHR39322">
    <property type="entry name" value="ACYL-HOMOSERINE-LACTONE SYNTHASE"/>
    <property type="match status" value="1"/>
</dbReference>
<dbReference type="PRINTS" id="PR01549">
    <property type="entry name" value="AUTOINDCRSYN"/>
</dbReference>
<dbReference type="Pfam" id="PF00765">
    <property type="entry name" value="Autoind_synth"/>
    <property type="match status" value="1"/>
</dbReference>
<dbReference type="SUPFAM" id="SSF55729">
    <property type="entry name" value="Acyl-CoA N-acyltransferases (Nat)"/>
    <property type="match status" value="1"/>
</dbReference>
<dbReference type="Gene3D" id="3.40.630.30">
    <property type="match status" value="1"/>
</dbReference>